<evidence type="ECO:0000313" key="1">
    <source>
        <dbReference type="EMBL" id="OZM71707.1"/>
    </source>
</evidence>
<dbReference type="AlphaFoldDB" id="A0A263D240"/>
<organism evidence="1 2">
    <name type="scientific">Amycolatopsis antarctica</name>
    <dbReference type="NCBI Taxonomy" id="1854586"/>
    <lineage>
        <taxon>Bacteria</taxon>
        <taxon>Bacillati</taxon>
        <taxon>Actinomycetota</taxon>
        <taxon>Actinomycetes</taxon>
        <taxon>Pseudonocardiales</taxon>
        <taxon>Pseudonocardiaceae</taxon>
        <taxon>Amycolatopsis</taxon>
    </lineage>
</organism>
<dbReference type="EMBL" id="NKYE01000012">
    <property type="protein sequence ID" value="OZM71707.1"/>
    <property type="molecule type" value="Genomic_DNA"/>
</dbReference>
<dbReference type="OrthoDB" id="3625434at2"/>
<gene>
    <name evidence="1" type="ORF">CFN78_18895</name>
</gene>
<accession>A0A263D240</accession>
<dbReference type="InParanoid" id="A0A263D240"/>
<name>A0A263D240_9PSEU</name>
<keyword evidence="2" id="KW-1185">Reference proteome</keyword>
<evidence type="ECO:0000313" key="2">
    <source>
        <dbReference type="Proteomes" id="UP000242444"/>
    </source>
</evidence>
<reference evidence="1 2" key="1">
    <citation type="submission" date="2017-07" db="EMBL/GenBank/DDBJ databases">
        <title>Amycolatopsis antarcticus sp. nov., isolated from the surface of an Antarcticus brown macroalga.</title>
        <authorList>
            <person name="Wang J."/>
            <person name="Leiva S."/>
            <person name="Huang J."/>
            <person name="Huang Y."/>
        </authorList>
    </citation>
    <scope>NUCLEOTIDE SEQUENCE [LARGE SCALE GENOMIC DNA]</scope>
    <source>
        <strain evidence="1 2">AU-G6</strain>
    </source>
</reference>
<proteinExistence type="predicted"/>
<comment type="caution">
    <text evidence="1">The sequence shown here is derived from an EMBL/GenBank/DDBJ whole genome shotgun (WGS) entry which is preliminary data.</text>
</comment>
<dbReference type="Proteomes" id="UP000242444">
    <property type="component" value="Unassembled WGS sequence"/>
</dbReference>
<sequence>MLGRPVPGVVGEASRVCHLFAVPADVEPASQLAALCGAQFGPGQLELLSEPAGMPCVPCLRAVPLPGAIEGNS</sequence>
<protein>
    <submittedName>
        <fullName evidence="1">Uncharacterized protein</fullName>
    </submittedName>
</protein>